<dbReference type="EMBL" id="MCGE01000019">
    <property type="protein sequence ID" value="ORZ12286.1"/>
    <property type="molecule type" value="Genomic_DNA"/>
</dbReference>
<evidence type="ECO:0000256" key="1">
    <source>
        <dbReference type="PROSITE-ProRule" id="PRU00175"/>
    </source>
</evidence>
<keyword evidence="6" id="KW-1185">Reference proteome</keyword>
<sequence>MASTQAQSPISPSEPAYIQRNDIPSPSGTTVRTNGLHFLRSSWQNISRASKFMLVTSVFFIVSQIIVSIAILVIYQNDTCDKPLETYLIIYTVRAGLLLPLLVYQYLTRPSFLQRQQQQQQEQRQRQIQNRYQLRLATSSRPTEGSSPSSLSPSTSAPNHPTAVTPGISSPPNTPRINDNDSTVKEWTQRLKSMLDLFGILWFIVGNYLVFTSDNCPYLASGFYFTIMAFVILGYLVILIPVILCASVIFCLPCVLVILRLLNITDVPGMTAGASQEEILKIPTFKYQAPQENESGTTTATTITTQQIYTQKKSRSSSSSWSRRLMSRFSRKNKSSVETKSYPSITISCSDDAMCSICLSEYETGDLICKLWCEHHFHKDCVHEWLGLNNLCPLCKQNFRGKEYNEDGDSSNGPGVNGSIV</sequence>
<keyword evidence="1" id="KW-0863">Zinc-finger</keyword>
<feature type="transmembrane region" description="Helical" evidence="3">
    <location>
        <begin position="87"/>
        <end position="107"/>
    </location>
</feature>
<dbReference type="SMART" id="SM00184">
    <property type="entry name" value="RING"/>
    <property type="match status" value="1"/>
</dbReference>
<keyword evidence="3" id="KW-0472">Membrane</keyword>
<organism evidence="5 6">
    <name type="scientific">Absidia repens</name>
    <dbReference type="NCBI Taxonomy" id="90262"/>
    <lineage>
        <taxon>Eukaryota</taxon>
        <taxon>Fungi</taxon>
        <taxon>Fungi incertae sedis</taxon>
        <taxon>Mucoromycota</taxon>
        <taxon>Mucoromycotina</taxon>
        <taxon>Mucoromycetes</taxon>
        <taxon>Mucorales</taxon>
        <taxon>Cunninghamellaceae</taxon>
        <taxon>Absidia</taxon>
    </lineage>
</organism>
<accession>A0A1X2I9H3</accession>
<dbReference type="Gene3D" id="3.30.40.10">
    <property type="entry name" value="Zinc/RING finger domain, C3HC4 (zinc finger)"/>
    <property type="match status" value="1"/>
</dbReference>
<keyword evidence="1" id="KW-0479">Metal-binding</keyword>
<dbReference type="PANTHER" id="PTHR46225">
    <property type="entry name" value="C3H4 TYPE ZINC FINGER PROTEIN"/>
    <property type="match status" value="1"/>
</dbReference>
<dbReference type="PANTHER" id="PTHR46225:SF19">
    <property type="entry name" value="RING-TYPE DOMAIN-CONTAINING PROTEIN"/>
    <property type="match status" value="1"/>
</dbReference>
<feature type="domain" description="RING-type" evidence="4">
    <location>
        <begin position="355"/>
        <end position="396"/>
    </location>
</feature>
<evidence type="ECO:0000256" key="2">
    <source>
        <dbReference type="SAM" id="MobiDB-lite"/>
    </source>
</evidence>
<feature type="transmembrane region" description="Helical" evidence="3">
    <location>
        <begin position="52"/>
        <end position="75"/>
    </location>
</feature>
<protein>
    <recommendedName>
        <fullName evidence="4">RING-type domain-containing protein</fullName>
    </recommendedName>
</protein>
<dbReference type="AlphaFoldDB" id="A0A1X2I9H3"/>
<evidence type="ECO:0000259" key="4">
    <source>
        <dbReference type="PROSITE" id="PS50089"/>
    </source>
</evidence>
<feature type="compositionally biased region" description="Low complexity" evidence="2">
    <location>
        <begin position="138"/>
        <end position="156"/>
    </location>
</feature>
<keyword evidence="3" id="KW-0812">Transmembrane</keyword>
<evidence type="ECO:0000313" key="5">
    <source>
        <dbReference type="EMBL" id="ORZ12286.1"/>
    </source>
</evidence>
<feature type="compositionally biased region" description="Polar residues" evidence="2">
    <location>
        <begin position="1"/>
        <end position="11"/>
    </location>
</feature>
<gene>
    <name evidence="5" type="ORF">BCR42DRAFT_440066</name>
</gene>
<evidence type="ECO:0000256" key="3">
    <source>
        <dbReference type="SAM" id="Phobius"/>
    </source>
</evidence>
<feature type="region of interest" description="Disordered" evidence="2">
    <location>
        <begin position="138"/>
        <end position="181"/>
    </location>
</feature>
<proteinExistence type="predicted"/>
<feature type="transmembrane region" description="Helical" evidence="3">
    <location>
        <begin position="194"/>
        <end position="211"/>
    </location>
</feature>
<dbReference type="PROSITE" id="PS50089">
    <property type="entry name" value="ZF_RING_2"/>
    <property type="match status" value="1"/>
</dbReference>
<dbReference type="Proteomes" id="UP000193560">
    <property type="component" value="Unassembled WGS sequence"/>
</dbReference>
<keyword evidence="3" id="KW-1133">Transmembrane helix</keyword>
<dbReference type="OrthoDB" id="8062037at2759"/>
<dbReference type="Pfam" id="PF13639">
    <property type="entry name" value="zf-RING_2"/>
    <property type="match status" value="1"/>
</dbReference>
<dbReference type="InterPro" id="IPR013083">
    <property type="entry name" value="Znf_RING/FYVE/PHD"/>
</dbReference>
<feature type="transmembrane region" description="Helical" evidence="3">
    <location>
        <begin position="223"/>
        <end position="256"/>
    </location>
</feature>
<dbReference type="STRING" id="90262.A0A1X2I9H3"/>
<dbReference type="GO" id="GO:0008270">
    <property type="term" value="F:zinc ion binding"/>
    <property type="evidence" value="ECO:0007669"/>
    <property type="project" value="UniProtKB-KW"/>
</dbReference>
<name>A0A1X2I9H3_9FUNG</name>
<comment type="caution">
    <text evidence="5">The sequence shown here is derived from an EMBL/GenBank/DDBJ whole genome shotgun (WGS) entry which is preliminary data.</text>
</comment>
<dbReference type="SUPFAM" id="SSF57850">
    <property type="entry name" value="RING/U-box"/>
    <property type="match status" value="1"/>
</dbReference>
<evidence type="ECO:0000313" key="6">
    <source>
        <dbReference type="Proteomes" id="UP000193560"/>
    </source>
</evidence>
<reference evidence="5 6" key="1">
    <citation type="submission" date="2016-07" db="EMBL/GenBank/DDBJ databases">
        <title>Pervasive Adenine N6-methylation of Active Genes in Fungi.</title>
        <authorList>
            <consortium name="DOE Joint Genome Institute"/>
            <person name="Mondo S.J."/>
            <person name="Dannebaum R.O."/>
            <person name="Kuo R.C."/>
            <person name="Labutti K."/>
            <person name="Haridas S."/>
            <person name="Kuo A."/>
            <person name="Salamov A."/>
            <person name="Ahrendt S.R."/>
            <person name="Lipzen A."/>
            <person name="Sullivan W."/>
            <person name="Andreopoulos W.B."/>
            <person name="Clum A."/>
            <person name="Lindquist E."/>
            <person name="Daum C."/>
            <person name="Ramamoorthy G.K."/>
            <person name="Gryganskyi A."/>
            <person name="Culley D."/>
            <person name="Magnuson J.K."/>
            <person name="James T.Y."/>
            <person name="O'Malley M.A."/>
            <person name="Stajich J.E."/>
            <person name="Spatafora J.W."/>
            <person name="Visel A."/>
            <person name="Grigoriev I.V."/>
        </authorList>
    </citation>
    <scope>NUCLEOTIDE SEQUENCE [LARGE SCALE GENOMIC DNA]</scope>
    <source>
        <strain evidence="5 6">NRRL 1336</strain>
    </source>
</reference>
<keyword evidence="1" id="KW-0862">Zinc</keyword>
<feature type="compositionally biased region" description="Polar residues" evidence="2">
    <location>
        <begin position="167"/>
        <end position="177"/>
    </location>
</feature>
<feature type="region of interest" description="Disordered" evidence="2">
    <location>
        <begin position="1"/>
        <end position="26"/>
    </location>
</feature>
<dbReference type="InterPro" id="IPR001841">
    <property type="entry name" value="Znf_RING"/>
</dbReference>